<dbReference type="Gene3D" id="3.40.395.10">
    <property type="entry name" value="Adenoviral Proteinase, Chain A"/>
    <property type="match status" value="1"/>
</dbReference>
<sequence length="137" mass="16788">MIRLNFNFRFVCLMQQRMFEKYEHQWLDAKKKPHDIKTLLNIKEFLSYLDKDRLQSHRFLFTPIMCYRHWWLYVLDVEKKHFFVLDSKNVVSPAPERTEMNRFSSNILDQLLRWAGKPSMFKKGQNSLLPMYINIPQ</sequence>
<evidence type="ECO:0000313" key="2">
    <source>
        <dbReference type="Proteomes" id="UP001341840"/>
    </source>
</evidence>
<evidence type="ECO:0000313" key="1">
    <source>
        <dbReference type="EMBL" id="MED6147614.1"/>
    </source>
</evidence>
<evidence type="ECO:0008006" key="3">
    <source>
        <dbReference type="Google" id="ProtNLM"/>
    </source>
</evidence>
<comment type="caution">
    <text evidence="1">The sequence shown here is derived from an EMBL/GenBank/DDBJ whole genome shotgun (WGS) entry which is preliminary data.</text>
</comment>
<keyword evidence="2" id="KW-1185">Reference proteome</keyword>
<gene>
    <name evidence="1" type="ORF">PIB30_045455</name>
</gene>
<organism evidence="1 2">
    <name type="scientific">Stylosanthes scabra</name>
    <dbReference type="NCBI Taxonomy" id="79078"/>
    <lineage>
        <taxon>Eukaryota</taxon>
        <taxon>Viridiplantae</taxon>
        <taxon>Streptophyta</taxon>
        <taxon>Embryophyta</taxon>
        <taxon>Tracheophyta</taxon>
        <taxon>Spermatophyta</taxon>
        <taxon>Magnoliopsida</taxon>
        <taxon>eudicotyledons</taxon>
        <taxon>Gunneridae</taxon>
        <taxon>Pentapetalae</taxon>
        <taxon>rosids</taxon>
        <taxon>fabids</taxon>
        <taxon>Fabales</taxon>
        <taxon>Fabaceae</taxon>
        <taxon>Papilionoideae</taxon>
        <taxon>50 kb inversion clade</taxon>
        <taxon>dalbergioids sensu lato</taxon>
        <taxon>Dalbergieae</taxon>
        <taxon>Pterocarpus clade</taxon>
        <taxon>Stylosanthes</taxon>
    </lineage>
</organism>
<dbReference type="SUPFAM" id="SSF54001">
    <property type="entry name" value="Cysteine proteinases"/>
    <property type="match status" value="1"/>
</dbReference>
<reference evidence="1 2" key="1">
    <citation type="journal article" date="2023" name="Plants (Basel)">
        <title>Bridging the Gap: Combining Genomics and Transcriptomics Approaches to Understand Stylosanthes scabra, an Orphan Legume from the Brazilian Caatinga.</title>
        <authorList>
            <person name="Ferreira-Neto J.R.C."/>
            <person name="da Silva M.D."/>
            <person name="Binneck E."/>
            <person name="de Melo N.F."/>
            <person name="da Silva R.H."/>
            <person name="de Melo A.L.T.M."/>
            <person name="Pandolfi V."/>
            <person name="Bustamante F.O."/>
            <person name="Brasileiro-Vidal A.C."/>
            <person name="Benko-Iseppon A.M."/>
        </authorList>
    </citation>
    <scope>NUCLEOTIDE SEQUENCE [LARGE SCALE GENOMIC DNA]</scope>
    <source>
        <tissue evidence="1">Leaves</tissue>
    </source>
</reference>
<name>A0ABU6TGJ3_9FABA</name>
<protein>
    <recommendedName>
        <fullName evidence="3">Ubiquitin-like protease family profile domain-containing protein</fullName>
    </recommendedName>
</protein>
<proteinExistence type="predicted"/>
<accession>A0ABU6TGJ3</accession>
<dbReference type="EMBL" id="JASCZI010090898">
    <property type="protein sequence ID" value="MED6147614.1"/>
    <property type="molecule type" value="Genomic_DNA"/>
</dbReference>
<dbReference type="Proteomes" id="UP001341840">
    <property type="component" value="Unassembled WGS sequence"/>
</dbReference>
<dbReference type="InterPro" id="IPR038765">
    <property type="entry name" value="Papain-like_cys_pep_sf"/>
</dbReference>